<gene>
    <name evidence="2" type="ORF">DdX_16061</name>
</gene>
<dbReference type="AlphaFoldDB" id="A0AAD4MR36"/>
<organism evidence="2 3">
    <name type="scientific">Ditylenchus destructor</name>
    <dbReference type="NCBI Taxonomy" id="166010"/>
    <lineage>
        <taxon>Eukaryota</taxon>
        <taxon>Metazoa</taxon>
        <taxon>Ecdysozoa</taxon>
        <taxon>Nematoda</taxon>
        <taxon>Chromadorea</taxon>
        <taxon>Rhabditida</taxon>
        <taxon>Tylenchina</taxon>
        <taxon>Tylenchomorpha</taxon>
        <taxon>Sphaerularioidea</taxon>
        <taxon>Anguinidae</taxon>
        <taxon>Anguininae</taxon>
        <taxon>Ditylenchus</taxon>
    </lineage>
</organism>
<protein>
    <submittedName>
        <fullName evidence="2">Uncharacterized protein</fullName>
    </submittedName>
</protein>
<name>A0AAD4MR36_9BILA</name>
<evidence type="ECO:0000313" key="2">
    <source>
        <dbReference type="EMBL" id="KAI1701516.1"/>
    </source>
</evidence>
<proteinExistence type="predicted"/>
<dbReference type="EMBL" id="JAKKPZ010000117">
    <property type="protein sequence ID" value="KAI1701516.1"/>
    <property type="molecule type" value="Genomic_DNA"/>
</dbReference>
<keyword evidence="3" id="KW-1185">Reference proteome</keyword>
<sequence>MSSTWNDLKSETTKSVQENKACLKIETVAQCSNYEYTHEHSTYDFEETPQDQKMPRCTVSLNPASENDENIATEGDDDEADDVAVADDPEDDLEFKNFGAFVTKTLKRLSTSFDQSMAKRARTNIKDMLFRVEFVRMRSDYASV</sequence>
<feature type="region of interest" description="Disordered" evidence="1">
    <location>
        <begin position="61"/>
        <end position="81"/>
    </location>
</feature>
<evidence type="ECO:0000313" key="3">
    <source>
        <dbReference type="Proteomes" id="UP001201812"/>
    </source>
</evidence>
<evidence type="ECO:0000256" key="1">
    <source>
        <dbReference type="SAM" id="MobiDB-lite"/>
    </source>
</evidence>
<dbReference type="Proteomes" id="UP001201812">
    <property type="component" value="Unassembled WGS sequence"/>
</dbReference>
<feature type="compositionally biased region" description="Acidic residues" evidence="1">
    <location>
        <begin position="66"/>
        <end position="81"/>
    </location>
</feature>
<reference evidence="2" key="1">
    <citation type="submission" date="2022-01" db="EMBL/GenBank/DDBJ databases">
        <title>Genome Sequence Resource for Two Populations of Ditylenchus destructor, the Migratory Endoparasitic Phytonematode.</title>
        <authorList>
            <person name="Zhang H."/>
            <person name="Lin R."/>
            <person name="Xie B."/>
        </authorList>
    </citation>
    <scope>NUCLEOTIDE SEQUENCE</scope>
    <source>
        <strain evidence="2">BazhouSP</strain>
    </source>
</reference>
<comment type="caution">
    <text evidence="2">The sequence shown here is derived from an EMBL/GenBank/DDBJ whole genome shotgun (WGS) entry which is preliminary data.</text>
</comment>
<accession>A0AAD4MR36</accession>